<name>A0AAP2DVY2_9BACT</name>
<accession>A0AAP2DVY2</accession>
<comment type="caution">
    <text evidence="1">The sequence shown here is derived from an EMBL/GenBank/DDBJ whole genome shotgun (WGS) entry which is preliminary data.</text>
</comment>
<organism evidence="1 2">
    <name type="scientific">Dawidia cretensis</name>
    <dbReference type="NCBI Taxonomy" id="2782350"/>
    <lineage>
        <taxon>Bacteria</taxon>
        <taxon>Pseudomonadati</taxon>
        <taxon>Bacteroidota</taxon>
        <taxon>Cytophagia</taxon>
        <taxon>Cytophagales</taxon>
        <taxon>Chryseotaleaceae</taxon>
        <taxon>Dawidia</taxon>
    </lineage>
</organism>
<dbReference type="Proteomes" id="UP001319080">
    <property type="component" value="Unassembled WGS sequence"/>
</dbReference>
<dbReference type="RefSeq" id="WP_254082262.1">
    <property type="nucleotide sequence ID" value="NZ_JAHESE010000001.1"/>
</dbReference>
<keyword evidence="2" id="KW-1185">Reference proteome</keyword>
<dbReference type="EMBL" id="JAHESE010000001">
    <property type="protein sequence ID" value="MBT1706669.1"/>
    <property type="molecule type" value="Genomic_DNA"/>
</dbReference>
<proteinExistence type="predicted"/>
<evidence type="ECO:0000313" key="1">
    <source>
        <dbReference type="EMBL" id="MBT1706669.1"/>
    </source>
</evidence>
<evidence type="ECO:0000313" key="2">
    <source>
        <dbReference type="Proteomes" id="UP001319080"/>
    </source>
</evidence>
<dbReference type="AlphaFoldDB" id="A0AAP2DVY2"/>
<reference evidence="1 2" key="1">
    <citation type="submission" date="2021-05" db="EMBL/GenBank/DDBJ databases">
        <title>A Polyphasic approach of four new species of the genus Ohtaekwangia: Ohtaekwangia histidinii sp. nov., Ohtaekwangia cretensis sp. nov., Ohtaekwangia indiensis sp. nov., Ohtaekwangia reichenbachii sp. nov. from diverse environment.</title>
        <authorList>
            <person name="Octaviana S."/>
        </authorList>
    </citation>
    <scope>NUCLEOTIDE SEQUENCE [LARGE SCALE GENOMIC DNA]</scope>
    <source>
        <strain evidence="1 2">PWU5</strain>
    </source>
</reference>
<gene>
    <name evidence="1" type="ORF">KK062_00465</name>
</gene>
<protein>
    <submittedName>
        <fullName evidence="1">Uncharacterized protein</fullName>
    </submittedName>
</protein>
<sequence>MHEIEPYYNWLKYYDPAEDERSPFYGKEYNFDRYSETIYGYYIDPAWDSIGSETLYIKILYADYDAGYCVIEFIGEWNDTLHNDIMTLKRNILEVLLHEGINKFILIGENIMNFHGSDDSYYEEWFEEVGDGWIAAVNFPEFVRAEFQKYHVDQYINMGGTLQLDRWRTLLPTVFYDLVSNFIQRRLN</sequence>